<name>E9HQQ9_DAPPU</name>
<evidence type="ECO:0000313" key="3">
    <source>
        <dbReference type="Proteomes" id="UP000000305"/>
    </source>
</evidence>
<protein>
    <submittedName>
        <fullName evidence="2">Uncharacterized protein</fullName>
    </submittedName>
</protein>
<keyword evidence="1" id="KW-0812">Transmembrane</keyword>
<evidence type="ECO:0000313" key="2">
    <source>
        <dbReference type="EMBL" id="EFX65942.1"/>
    </source>
</evidence>
<sequence>MVAVTYLDLAFYVFFFLLAVLIFTVISRNRKNCLITATDVKKKEKNVFPAQFWARDTAIRQE</sequence>
<evidence type="ECO:0000256" key="1">
    <source>
        <dbReference type="SAM" id="Phobius"/>
    </source>
</evidence>
<organism evidence="2 3">
    <name type="scientific">Daphnia pulex</name>
    <name type="common">Water flea</name>
    <dbReference type="NCBI Taxonomy" id="6669"/>
    <lineage>
        <taxon>Eukaryota</taxon>
        <taxon>Metazoa</taxon>
        <taxon>Ecdysozoa</taxon>
        <taxon>Arthropoda</taxon>
        <taxon>Crustacea</taxon>
        <taxon>Branchiopoda</taxon>
        <taxon>Diplostraca</taxon>
        <taxon>Cladocera</taxon>
        <taxon>Anomopoda</taxon>
        <taxon>Daphniidae</taxon>
        <taxon>Daphnia</taxon>
    </lineage>
</organism>
<proteinExistence type="predicted"/>
<keyword evidence="1" id="KW-1133">Transmembrane helix</keyword>
<dbReference type="Proteomes" id="UP000000305">
    <property type="component" value="Unassembled WGS sequence"/>
</dbReference>
<dbReference type="AlphaFoldDB" id="E9HQQ9"/>
<dbReference type="HOGENOM" id="CLU_2906324_0_0_1"/>
<keyword evidence="1" id="KW-0472">Membrane</keyword>
<dbReference type="EMBL" id="GL732723">
    <property type="protein sequence ID" value="EFX65942.1"/>
    <property type="molecule type" value="Genomic_DNA"/>
</dbReference>
<gene>
    <name evidence="2" type="ORF">DAPPUDRAFT_332704</name>
</gene>
<keyword evidence="3" id="KW-1185">Reference proteome</keyword>
<dbReference type="KEGG" id="dpx:DAPPUDRAFT_332704"/>
<dbReference type="InParanoid" id="E9HQQ9"/>
<feature type="transmembrane region" description="Helical" evidence="1">
    <location>
        <begin position="6"/>
        <end position="26"/>
    </location>
</feature>
<reference evidence="2 3" key="1">
    <citation type="journal article" date="2011" name="Science">
        <title>The ecoresponsive genome of Daphnia pulex.</title>
        <authorList>
            <person name="Colbourne J.K."/>
            <person name="Pfrender M.E."/>
            <person name="Gilbert D."/>
            <person name="Thomas W.K."/>
            <person name="Tucker A."/>
            <person name="Oakley T.H."/>
            <person name="Tokishita S."/>
            <person name="Aerts A."/>
            <person name="Arnold G.J."/>
            <person name="Basu M.K."/>
            <person name="Bauer D.J."/>
            <person name="Caceres C.E."/>
            <person name="Carmel L."/>
            <person name="Casola C."/>
            <person name="Choi J.H."/>
            <person name="Detter J.C."/>
            <person name="Dong Q."/>
            <person name="Dusheyko S."/>
            <person name="Eads B.D."/>
            <person name="Frohlich T."/>
            <person name="Geiler-Samerotte K.A."/>
            <person name="Gerlach D."/>
            <person name="Hatcher P."/>
            <person name="Jogdeo S."/>
            <person name="Krijgsveld J."/>
            <person name="Kriventseva E.V."/>
            <person name="Kultz D."/>
            <person name="Laforsch C."/>
            <person name="Lindquist E."/>
            <person name="Lopez J."/>
            <person name="Manak J.R."/>
            <person name="Muller J."/>
            <person name="Pangilinan J."/>
            <person name="Patwardhan R.P."/>
            <person name="Pitluck S."/>
            <person name="Pritham E.J."/>
            <person name="Rechtsteiner A."/>
            <person name="Rho M."/>
            <person name="Rogozin I.B."/>
            <person name="Sakarya O."/>
            <person name="Salamov A."/>
            <person name="Schaack S."/>
            <person name="Shapiro H."/>
            <person name="Shiga Y."/>
            <person name="Skalitzky C."/>
            <person name="Smith Z."/>
            <person name="Souvorov A."/>
            <person name="Sung W."/>
            <person name="Tang Z."/>
            <person name="Tsuchiya D."/>
            <person name="Tu H."/>
            <person name="Vos H."/>
            <person name="Wang M."/>
            <person name="Wolf Y.I."/>
            <person name="Yamagata H."/>
            <person name="Yamada T."/>
            <person name="Ye Y."/>
            <person name="Shaw J.R."/>
            <person name="Andrews J."/>
            <person name="Crease T.J."/>
            <person name="Tang H."/>
            <person name="Lucas S.M."/>
            <person name="Robertson H.M."/>
            <person name="Bork P."/>
            <person name="Koonin E.V."/>
            <person name="Zdobnov E.M."/>
            <person name="Grigoriev I.V."/>
            <person name="Lynch M."/>
            <person name="Boore J.L."/>
        </authorList>
    </citation>
    <scope>NUCLEOTIDE SEQUENCE [LARGE SCALE GENOMIC DNA]</scope>
</reference>
<accession>E9HQQ9</accession>